<feature type="compositionally biased region" description="Acidic residues" evidence="5">
    <location>
        <begin position="1604"/>
        <end position="1615"/>
    </location>
</feature>
<feature type="domain" description="Bacterial Ig-like" evidence="7">
    <location>
        <begin position="329"/>
        <end position="425"/>
    </location>
</feature>
<evidence type="ECO:0000256" key="1">
    <source>
        <dbReference type="ARBA" id="ARBA00004613"/>
    </source>
</evidence>
<evidence type="ECO:0000313" key="9">
    <source>
        <dbReference type="EMBL" id="PWG17950.1"/>
    </source>
</evidence>
<feature type="compositionally biased region" description="Low complexity" evidence="5">
    <location>
        <begin position="1642"/>
        <end position="1659"/>
    </location>
</feature>
<dbReference type="SUPFAM" id="SSF103647">
    <property type="entry name" value="TSP type-3 repeat"/>
    <property type="match status" value="2"/>
</dbReference>
<feature type="compositionally biased region" description="Basic and acidic residues" evidence="5">
    <location>
        <begin position="1280"/>
        <end position="1294"/>
    </location>
</feature>
<feature type="compositionally biased region" description="Basic and acidic residues" evidence="5">
    <location>
        <begin position="1528"/>
        <end position="1542"/>
    </location>
</feature>
<gene>
    <name evidence="9" type="ORF">DFK10_04385</name>
</gene>
<feature type="compositionally biased region" description="Acidic residues" evidence="5">
    <location>
        <begin position="1383"/>
        <end position="1395"/>
    </location>
</feature>
<dbReference type="InterPro" id="IPR044048">
    <property type="entry name" value="Big_12"/>
</dbReference>
<accession>A0A2V1P821</accession>
<feature type="compositionally biased region" description="Acidic residues" evidence="5">
    <location>
        <begin position="1187"/>
        <end position="1200"/>
    </location>
</feature>
<feature type="compositionally biased region" description="Acidic residues" evidence="5">
    <location>
        <begin position="1407"/>
        <end position="1439"/>
    </location>
</feature>
<keyword evidence="3" id="KW-0732">Signal</keyword>
<feature type="domain" description="Bacterial Ig-like" evidence="8">
    <location>
        <begin position="1651"/>
        <end position="1739"/>
    </location>
</feature>
<comment type="subcellular location">
    <subcellularLocation>
        <location evidence="1">Secreted</location>
    </subcellularLocation>
</comment>
<dbReference type="Gene3D" id="4.10.1080.10">
    <property type="entry name" value="TSP type-3 repeat"/>
    <property type="match status" value="4"/>
</dbReference>
<feature type="compositionally biased region" description="Acidic residues" evidence="5">
    <location>
        <begin position="1518"/>
        <end position="1527"/>
    </location>
</feature>
<evidence type="ECO:0000259" key="8">
    <source>
        <dbReference type="Pfam" id="PF19078"/>
    </source>
</evidence>
<dbReference type="InterPro" id="IPR032812">
    <property type="entry name" value="SbsA_Ig"/>
</dbReference>
<evidence type="ECO:0000259" key="6">
    <source>
        <dbReference type="Pfam" id="PF13205"/>
    </source>
</evidence>
<dbReference type="InterPro" id="IPR028974">
    <property type="entry name" value="TSP_type-3_rpt"/>
</dbReference>
<dbReference type="GO" id="GO:0005509">
    <property type="term" value="F:calcium ion binding"/>
    <property type="evidence" value="ECO:0007669"/>
    <property type="project" value="InterPro"/>
</dbReference>
<evidence type="ECO:0000256" key="5">
    <source>
        <dbReference type="SAM" id="MobiDB-lite"/>
    </source>
</evidence>
<name>A0A2V1P821_9RHOB</name>
<evidence type="ECO:0000256" key="2">
    <source>
        <dbReference type="ARBA" id="ARBA00022525"/>
    </source>
</evidence>
<dbReference type="InterPro" id="IPR013783">
    <property type="entry name" value="Ig-like_fold"/>
</dbReference>
<feature type="compositionally biased region" description="Acidic residues" evidence="5">
    <location>
        <begin position="1497"/>
        <end position="1508"/>
    </location>
</feature>
<organism evidence="9 10">
    <name type="scientific">Salibaculum griseiflavum</name>
    <dbReference type="NCBI Taxonomy" id="1914409"/>
    <lineage>
        <taxon>Bacteria</taxon>
        <taxon>Pseudomonadati</taxon>
        <taxon>Pseudomonadota</taxon>
        <taxon>Alphaproteobacteria</taxon>
        <taxon>Rhodobacterales</taxon>
        <taxon>Roseobacteraceae</taxon>
        <taxon>Salibaculum</taxon>
    </lineage>
</organism>
<feature type="compositionally biased region" description="Acidic residues" evidence="5">
    <location>
        <begin position="1341"/>
        <end position="1351"/>
    </location>
</feature>
<feature type="region of interest" description="Disordered" evidence="5">
    <location>
        <begin position="913"/>
        <end position="937"/>
    </location>
</feature>
<dbReference type="InterPro" id="IPR059100">
    <property type="entry name" value="TSP3_bac"/>
</dbReference>
<proteinExistence type="predicted"/>
<dbReference type="Pfam" id="PF18884">
    <property type="entry name" value="TSP3_bac"/>
    <property type="match status" value="15"/>
</dbReference>
<feature type="domain" description="Bacterial Ig-like" evidence="8">
    <location>
        <begin position="1009"/>
        <end position="1078"/>
    </location>
</feature>
<feature type="compositionally biased region" description="Basic and acidic residues" evidence="5">
    <location>
        <begin position="1456"/>
        <end position="1465"/>
    </location>
</feature>
<dbReference type="PANTHER" id="PTHR37467">
    <property type="entry name" value="EXPORTED CALCIUM-BINDING GLYCOPROTEIN-RELATED"/>
    <property type="match status" value="1"/>
</dbReference>
<dbReference type="InterPro" id="IPR053180">
    <property type="entry name" value="Ca-binding_acidic-repeat"/>
</dbReference>
<reference evidence="10" key="1">
    <citation type="submission" date="2018-05" db="EMBL/GenBank/DDBJ databases">
        <authorList>
            <person name="Du Z."/>
            <person name="Wang X."/>
        </authorList>
    </citation>
    <scope>NUCLEOTIDE SEQUENCE [LARGE SCALE GENOMIC DNA]</scope>
    <source>
        <strain evidence="10">WDS4C29</strain>
    </source>
</reference>
<dbReference type="InterPro" id="IPR044016">
    <property type="entry name" value="Big_13"/>
</dbReference>
<feature type="compositionally biased region" description="Basic and acidic residues" evidence="5">
    <location>
        <begin position="1148"/>
        <end position="1159"/>
    </location>
</feature>
<evidence type="ECO:0000256" key="4">
    <source>
        <dbReference type="ARBA" id="ARBA00022837"/>
    </source>
</evidence>
<keyword evidence="4" id="KW-0106">Calcium</keyword>
<feature type="region of interest" description="Disordered" evidence="5">
    <location>
        <begin position="1074"/>
        <end position="1661"/>
    </location>
</feature>
<dbReference type="EMBL" id="QETF01000003">
    <property type="protein sequence ID" value="PWG17950.1"/>
    <property type="molecule type" value="Genomic_DNA"/>
</dbReference>
<protein>
    <submittedName>
        <fullName evidence="9">Uncharacterized protein</fullName>
    </submittedName>
</protein>
<keyword evidence="10" id="KW-1185">Reference proteome</keyword>
<dbReference type="Gene3D" id="2.60.40.10">
    <property type="entry name" value="Immunoglobulins"/>
    <property type="match status" value="2"/>
</dbReference>
<dbReference type="Pfam" id="PF13205">
    <property type="entry name" value="Big_5"/>
    <property type="match status" value="1"/>
</dbReference>
<sequence>MTIGSTTEYAEYVSGGGSDTLTFEYTVKAGDLDVDGLTVASDLDLDSGIIEDLEGNNLNVFALPFNDPSGILVDGIAPAIDPALAEDADPANGEVDALLGDVITLFFDESVVAGSGSIEITDEDAGQSFESIDVAQATISGSGASTVVEIDPVSNFDINTNYSVEIPEGAFVDAAGNPTAEVPASDYVFKTVDAPVVTNVSFASTGPYKAGSVIVVDLQFSELLNRSGGGGVGPSIKLGLGTNASPPQVTAAFAGQSNAPGGSDTMRFEYTVQPGDTDTDGVAVIADSLDFGDASLIGASTIQQALPFHDGLAGTSPAQEVDTTAPVAPSVPDLLVGSDSGVSDADDITNETQPEFAGTSEADATVEVFVSTTLLGTTSADGSGNWSVTADFALPDGTHAITATATDAAGNVSPASSALSLEIDTSVELPLFGLENDTGASDSDQITRDGEVSVTLAEDVASWEYSTDEGSTWSPGSGTSFTLAEATYASPNVQVSQTDVAGNTATSAFAVEITVDETAPGVASVTRVDTNPTNADSLSWDVAFDEAVANVDAADFRVANTSAVLSVADQGGNIYRVTASGGDLADLEDTITLSFFSGHNITDIAGNALAPTPTVAGTDEPDYLVDNAPPAVTQTSVPSDQTYSLSASSRVLRFQLSMSEAVTVSGGVPRIPFAMQSGTRYADYKAGESSDQTLVFTYAVQGNDLDPDGIEVEDAIDLNGASVQDVVGNDLEPALSIGTLSGVQVEAVRPAAISVTRVAPSYMKTAADTLVWDVTFSEPVRNVGGATPDFTLAGTSATIASAFKTSGNTWRITASGGDLAGLDGTVTLGFAAGNDIVDLEGNPWKTASMPAPNEAGYTLDNTAPVITGPDAAGNGTTTGATANAELSENTLGVARFVADETVRWYLTDMSGAAGSGTDQSDFEIDPVSGQLSFKSGEAPDFDAPRGDHDDNGIWQVEVFARDVDAAGNVTGNITSQMVSVTVLEVDEEAPVPSFSYTPTTPGEPEVGPFTATISFNEEVTGFTLSDVRVSTRNAALGNRQEQTPDKVWTFEVTPVADGVVTLDLAAGKVADKAIDNEGRPVPNDNIAATSFSVAARRDTDGDGTADAEDAFPNDPNEDTDSDGDGVGDNQEGKDGTSPTSEDSDGDGLSDKEEKDRGTDPNDPDSDGDGIPDGREVEEGSDPTNGDSDGDGVPDGEDDLPNDPSGGKDSDGDGVSDADEIADGTDPENPDSDGDGVSDGDERDAGTDPGNSDSDGDGTPDGEDAFPRDPSEDTDTDGDGIGDREEGFVGTKTDDPDSDGDGLTDAEERAAGTDPGNPDSDGDGIPDGTEIDAGTDPGNSDSDGDGVPDGEDALPNNPNDDTDSDGDGVGDSQEVADGTNPNDPDSDGDGVSDGDEKDAGSDPTSGDSDGDGVPDGEDAFPNDPSEDADTDGDGMGDNEERDNGTDPASADTDGDGLSDKREKELGTDPNDPDSDNDGISDGAEVAAGTDPMARDSDGDGVDDAYDDYPNDAGASDGGVDSDGDGVPDGDERANGTDPTKTDSDGDGVPDSEDVFPNDPGESHDSDGDGVGDNEDAFPFNPREDTDTDGDGVGDGTETAAGTDPNDPDSDGDGVTDAEERAAGTNPLVTDSDGDGLDDATELTNGTDPNNPDTTKPTVTVEGPTDVVVEDFTITLTFSEEVTGLAVGDVTVANAQASNLKGSGAVYTLTISPELGKTVTAQVPAASAQDVAGNNNVASNTYSILAGSPASEFEAHREEIRDIVTTQAQKTLRSQVAANVRLVREARDRFMLSRRQMNNPESGSGLASRNKIGFDIDGRAELRGQSFVAEGTFFEQDGNYAGTQRRLFFGDFDIQRDEDGNTSGTLSGKMAWEHMLDADRMLGYYVGADLSTATLEGSFEGTQDSFGVNLGGYGVVALSETVFASGFASVGLGMNDLELSNGTLDLQSDYTTRTLMLGGSVTGVIARERYEIWPELAFTHGYTEIGEMNFTADAYELTDELSLDAGHVSLTTLTLTPQLRVPMDGRPIATSLETATLSPRLICERTVADQTTEECGGGLELGFTSNSEDGLSRLNTIFSVDRVGDTTRTGVQFKIEHQF</sequence>
<comment type="caution">
    <text evidence="9">The sequence shown here is derived from an EMBL/GenBank/DDBJ whole genome shotgun (WGS) entry which is preliminary data.</text>
</comment>
<feature type="region of interest" description="Disordered" evidence="5">
    <location>
        <begin position="853"/>
        <end position="876"/>
    </location>
</feature>
<dbReference type="Proteomes" id="UP000245293">
    <property type="component" value="Unassembled WGS sequence"/>
</dbReference>
<feature type="compositionally biased region" description="Acidic residues" evidence="5">
    <location>
        <begin position="1211"/>
        <end position="1241"/>
    </location>
</feature>
<evidence type="ECO:0000256" key="3">
    <source>
        <dbReference type="ARBA" id="ARBA00022729"/>
    </source>
</evidence>
<feature type="compositionally biased region" description="Acidic residues" evidence="5">
    <location>
        <begin position="1630"/>
        <end position="1639"/>
    </location>
</feature>
<keyword evidence="2" id="KW-0964">Secreted</keyword>
<dbReference type="Pfam" id="PF19077">
    <property type="entry name" value="Big_13"/>
    <property type="match status" value="1"/>
</dbReference>
<evidence type="ECO:0000259" key="7">
    <source>
        <dbReference type="Pfam" id="PF19077"/>
    </source>
</evidence>
<feature type="domain" description="SbsA Ig-like" evidence="6">
    <location>
        <begin position="87"/>
        <end position="191"/>
    </location>
</feature>
<dbReference type="PANTHER" id="PTHR37467:SF1">
    <property type="entry name" value="EXPORTED CALCIUM-BINDING GLYCOPROTEIN"/>
    <property type="match status" value="1"/>
</dbReference>
<evidence type="ECO:0000313" key="10">
    <source>
        <dbReference type="Proteomes" id="UP000245293"/>
    </source>
</evidence>
<feature type="compositionally biased region" description="Acidic residues" evidence="5">
    <location>
        <begin position="1253"/>
        <end position="1263"/>
    </location>
</feature>
<feature type="compositionally biased region" description="Acidic residues" evidence="5">
    <location>
        <begin position="1543"/>
        <end position="1554"/>
    </location>
</feature>
<feature type="compositionally biased region" description="Acidic residues" evidence="5">
    <location>
        <begin position="1295"/>
        <end position="1304"/>
    </location>
</feature>
<feature type="compositionally biased region" description="Acidic residues" evidence="5">
    <location>
        <begin position="1101"/>
        <end position="1125"/>
    </location>
</feature>
<dbReference type="Pfam" id="PF19078">
    <property type="entry name" value="Big_12"/>
    <property type="match status" value="2"/>
</dbReference>